<dbReference type="OrthoDB" id="782808at2759"/>
<reference evidence="2" key="1">
    <citation type="submission" date="2017-07" db="EMBL/GenBank/DDBJ databases">
        <title>Taro Niue Genome Assembly and Annotation.</title>
        <authorList>
            <person name="Atibalentja N."/>
            <person name="Keating K."/>
            <person name="Fields C.J."/>
        </authorList>
    </citation>
    <scope>NUCLEOTIDE SEQUENCE</scope>
    <source>
        <strain evidence="2">Niue_2</strain>
        <tissue evidence="2">Leaf</tissue>
    </source>
</reference>
<gene>
    <name evidence="2" type="ORF">Taro_011865</name>
</gene>
<evidence type="ECO:0000313" key="2">
    <source>
        <dbReference type="EMBL" id="MQL79425.1"/>
    </source>
</evidence>
<protein>
    <submittedName>
        <fullName evidence="2">Uncharacterized protein</fullName>
    </submittedName>
</protein>
<dbReference type="Proteomes" id="UP000652761">
    <property type="component" value="Unassembled WGS sequence"/>
</dbReference>
<keyword evidence="1" id="KW-1133">Transmembrane helix</keyword>
<organism evidence="2 3">
    <name type="scientific">Colocasia esculenta</name>
    <name type="common">Wild taro</name>
    <name type="synonym">Arum esculentum</name>
    <dbReference type="NCBI Taxonomy" id="4460"/>
    <lineage>
        <taxon>Eukaryota</taxon>
        <taxon>Viridiplantae</taxon>
        <taxon>Streptophyta</taxon>
        <taxon>Embryophyta</taxon>
        <taxon>Tracheophyta</taxon>
        <taxon>Spermatophyta</taxon>
        <taxon>Magnoliopsida</taxon>
        <taxon>Liliopsida</taxon>
        <taxon>Araceae</taxon>
        <taxon>Aroideae</taxon>
        <taxon>Colocasieae</taxon>
        <taxon>Colocasia</taxon>
    </lineage>
</organism>
<name>A0A843U7I0_COLES</name>
<dbReference type="AlphaFoldDB" id="A0A843U7I0"/>
<sequence length="164" mass="18494">MTAATAPAAALEEKGRQQCAFICCCCYCWEGFYIWWRLNKKLKSRASSDRWRWCFRKSFAGNHVQSNSVVSEPPTVKESQDAWQSTFYPPEDGVALDALDSLKDSSSTSSFPAIEVDQKTEGIEDLGADEIAKEIRIVKRQTNITHGLLSVMIILTTIWQLSSY</sequence>
<feature type="transmembrane region" description="Helical" evidence="1">
    <location>
        <begin position="143"/>
        <end position="162"/>
    </location>
</feature>
<keyword evidence="1" id="KW-0472">Membrane</keyword>
<comment type="caution">
    <text evidence="2">The sequence shown here is derived from an EMBL/GenBank/DDBJ whole genome shotgun (WGS) entry which is preliminary data.</text>
</comment>
<evidence type="ECO:0000256" key="1">
    <source>
        <dbReference type="SAM" id="Phobius"/>
    </source>
</evidence>
<keyword evidence="1" id="KW-0812">Transmembrane</keyword>
<evidence type="ECO:0000313" key="3">
    <source>
        <dbReference type="Proteomes" id="UP000652761"/>
    </source>
</evidence>
<dbReference type="EMBL" id="NMUH01000454">
    <property type="protein sequence ID" value="MQL79425.1"/>
    <property type="molecule type" value="Genomic_DNA"/>
</dbReference>
<accession>A0A843U7I0</accession>
<keyword evidence="3" id="KW-1185">Reference proteome</keyword>
<proteinExistence type="predicted"/>